<evidence type="ECO:0000313" key="4">
    <source>
        <dbReference type="EMBL" id="MFC5437011.1"/>
    </source>
</evidence>
<feature type="domain" description="EAL" evidence="2">
    <location>
        <begin position="732"/>
        <end position="985"/>
    </location>
</feature>
<dbReference type="RefSeq" id="WP_377304988.1">
    <property type="nucleotide sequence ID" value="NZ_JBHSMK010000005.1"/>
</dbReference>
<dbReference type="EMBL" id="JBHSMK010000005">
    <property type="protein sequence ID" value="MFC5437011.1"/>
    <property type="molecule type" value="Genomic_DNA"/>
</dbReference>
<name>A0ABW0JMF3_9GAMM</name>
<proteinExistence type="predicted"/>
<dbReference type="SUPFAM" id="SSF141868">
    <property type="entry name" value="EAL domain-like"/>
    <property type="match status" value="1"/>
</dbReference>
<dbReference type="InterPro" id="IPR043128">
    <property type="entry name" value="Rev_trsase/Diguanyl_cyclase"/>
</dbReference>
<dbReference type="Pfam" id="PF01590">
    <property type="entry name" value="GAF"/>
    <property type="match status" value="1"/>
</dbReference>
<feature type="domain" description="GGDEF" evidence="3">
    <location>
        <begin position="590"/>
        <end position="723"/>
    </location>
</feature>
<dbReference type="SMART" id="SM00065">
    <property type="entry name" value="GAF"/>
    <property type="match status" value="2"/>
</dbReference>
<dbReference type="Pfam" id="PF13185">
    <property type="entry name" value="GAF_2"/>
    <property type="match status" value="1"/>
</dbReference>
<dbReference type="InterPro" id="IPR050706">
    <property type="entry name" value="Cyclic-di-GMP_PDE-like"/>
</dbReference>
<dbReference type="Gene3D" id="3.30.70.270">
    <property type="match status" value="1"/>
</dbReference>
<comment type="caution">
    <text evidence="4">The sequence shown here is derived from an EMBL/GenBank/DDBJ whole genome shotgun (WGS) entry which is preliminary data.</text>
</comment>
<dbReference type="SUPFAM" id="SSF55781">
    <property type="entry name" value="GAF domain-like"/>
    <property type="match status" value="2"/>
</dbReference>
<sequence length="1002" mass="110882">MIQTHFNGAQPRADNPALSWLGGLIDATTPDEVGGIIVELAEAQAGCRKAAVLWVASDGACLNSVPPTAPDADRQAQALAALAAAGSQQQSPADGNHLAFCLLRPERVVLLVTLGAGVCAHDWLAAVEPGLRLAARHLHHAMKLADLYDSHNQLEHSENLQSALFAISDLASSELDMPDMLQSIHRIVSTLMYGENFFIVKHDADRRTMRFLYYSDIKDDDVPDTTRDFPLEDRRDTLTWHLLTGGKPLMGNNEQLLAQVSGPLTWEGPNSDDWLGVPILREGQVHGALVVQSYDKGIVYSHDDQALLEFVGSHILTALERKQSKERLEESVRKRTQELAQVNRDLQHNIVELQRAERLQGALFQLAQLATADIDESEFYKRVHAVVGALLNAENFFIALLAPDHETLEFPYFVDGTERHRDRRTLGRGLTEYVLRRGQPLRAGLADIVELERQGQVSLKGMGSPALCWLGVPLMVGDEVIGLVAVQSYTEAVVYSVADEELLSFAALQIANSIHRRRAATSLHQANLQLEHRVEERTLELRQQIAQREQIQRQLKHQVMHDSLTGLPNRGFLRDRIERVLALIQRHPHRRCALLYLDVDRFKVINDSLGHLAGDAFLKAIANRLQRCVREPDMVARLAGDEFAILLEDIDVPDAAITVAQRVLATLGLPLKIAGKELEPSVSVGIAGGDAHYVDADELLRDADIALYRAKELGRKRFVVFDETLAKGMVDVLAMEGELRQALHHDQFQPYFQPICRLCDAKVVGYEALMRWNHPQLGLLKPGDFLKVAEDSGLIEAIDWRMFELSCGLLSRYGAKDAFMTFNVSALHLRHPDFDARLIRMVEAIGLAPSRLIAEVTEGALLDNPEIVRATLERLREVGIGAALDDFGTGYSSLSYLHSLPLRMLKIDKAFVQELDKTGNTNSTTVVAAILALAHALNIQVIAEGIETRAQRDALMAMGCEMGQGYLLGYPEPVDCWLDSRSNTASGDVPKACGPSTDSDMP</sequence>
<dbReference type="SUPFAM" id="SSF55073">
    <property type="entry name" value="Nucleotide cyclase"/>
    <property type="match status" value="1"/>
</dbReference>
<dbReference type="InterPro" id="IPR029016">
    <property type="entry name" value="GAF-like_dom_sf"/>
</dbReference>
<gene>
    <name evidence="4" type="ORF">ACFPME_10615</name>
</gene>
<dbReference type="InterPro" id="IPR029787">
    <property type="entry name" value="Nucleotide_cyclase"/>
</dbReference>
<dbReference type="SMART" id="SM00267">
    <property type="entry name" value="GGDEF"/>
    <property type="match status" value="1"/>
</dbReference>
<dbReference type="Proteomes" id="UP001596013">
    <property type="component" value="Unassembled WGS sequence"/>
</dbReference>
<dbReference type="CDD" id="cd01949">
    <property type="entry name" value="GGDEF"/>
    <property type="match status" value="1"/>
</dbReference>
<evidence type="ECO:0000259" key="2">
    <source>
        <dbReference type="PROSITE" id="PS50883"/>
    </source>
</evidence>
<evidence type="ECO:0000256" key="1">
    <source>
        <dbReference type="SAM" id="Coils"/>
    </source>
</evidence>
<dbReference type="Pfam" id="PF00563">
    <property type="entry name" value="EAL"/>
    <property type="match status" value="1"/>
</dbReference>
<evidence type="ECO:0000313" key="5">
    <source>
        <dbReference type="Proteomes" id="UP001596013"/>
    </source>
</evidence>
<organism evidence="4 5">
    <name type="scientific">Rhodanobacter umsongensis</name>
    <dbReference type="NCBI Taxonomy" id="633153"/>
    <lineage>
        <taxon>Bacteria</taxon>
        <taxon>Pseudomonadati</taxon>
        <taxon>Pseudomonadota</taxon>
        <taxon>Gammaproteobacteria</taxon>
        <taxon>Lysobacterales</taxon>
        <taxon>Rhodanobacteraceae</taxon>
        <taxon>Rhodanobacter</taxon>
    </lineage>
</organism>
<dbReference type="Gene3D" id="3.20.20.450">
    <property type="entry name" value="EAL domain"/>
    <property type="match status" value="1"/>
</dbReference>
<dbReference type="InterPro" id="IPR000160">
    <property type="entry name" value="GGDEF_dom"/>
</dbReference>
<dbReference type="InterPro" id="IPR001633">
    <property type="entry name" value="EAL_dom"/>
</dbReference>
<dbReference type="PANTHER" id="PTHR33121">
    <property type="entry name" value="CYCLIC DI-GMP PHOSPHODIESTERASE PDEF"/>
    <property type="match status" value="1"/>
</dbReference>
<dbReference type="InterPro" id="IPR035919">
    <property type="entry name" value="EAL_sf"/>
</dbReference>
<keyword evidence="1" id="KW-0175">Coiled coil</keyword>
<dbReference type="Gene3D" id="3.30.450.40">
    <property type="match status" value="2"/>
</dbReference>
<dbReference type="PROSITE" id="PS50883">
    <property type="entry name" value="EAL"/>
    <property type="match status" value="1"/>
</dbReference>
<accession>A0ABW0JMF3</accession>
<feature type="coiled-coil region" evidence="1">
    <location>
        <begin position="325"/>
        <end position="356"/>
    </location>
</feature>
<dbReference type="PROSITE" id="PS50887">
    <property type="entry name" value="GGDEF"/>
    <property type="match status" value="1"/>
</dbReference>
<evidence type="ECO:0000259" key="3">
    <source>
        <dbReference type="PROSITE" id="PS50887"/>
    </source>
</evidence>
<reference evidence="5" key="1">
    <citation type="journal article" date="2019" name="Int. J. Syst. Evol. Microbiol.">
        <title>The Global Catalogue of Microorganisms (GCM) 10K type strain sequencing project: providing services to taxonomists for standard genome sequencing and annotation.</title>
        <authorList>
            <consortium name="The Broad Institute Genomics Platform"/>
            <consortium name="The Broad Institute Genome Sequencing Center for Infectious Disease"/>
            <person name="Wu L."/>
            <person name="Ma J."/>
        </authorList>
    </citation>
    <scope>NUCLEOTIDE SEQUENCE [LARGE SCALE GENOMIC DNA]</scope>
    <source>
        <strain evidence="5">JCM 17130</strain>
    </source>
</reference>
<dbReference type="PANTHER" id="PTHR33121:SF70">
    <property type="entry name" value="SIGNALING PROTEIN YKOW"/>
    <property type="match status" value="1"/>
</dbReference>
<keyword evidence="5" id="KW-1185">Reference proteome</keyword>
<dbReference type="CDD" id="cd01948">
    <property type="entry name" value="EAL"/>
    <property type="match status" value="1"/>
</dbReference>
<dbReference type="SMART" id="SM00052">
    <property type="entry name" value="EAL"/>
    <property type="match status" value="1"/>
</dbReference>
<protein>
    <submittedName>
        <fullName evidence="4">EAL domain-containing protein</fullName>
    </submittedName>
</protein>
<dbReference type="Pfam" id="PF00990">
    <property type="entry name" value="GGDEF"/>
    <property type="match status" value="1"/>
</dbReference>
<dbReference type="NCBIfam" id="TIGR00254">
    <property type="entry name" value="GGDEF"/>
    <property type="match status" value="1"/>
</dbReference>
<dbReference type="InterPro" id="IPR003018">
    <property type="entry name" value="GAF"/>
</dbReference>